<organism evidence="2 3">
    <name type="scientific">Adonisia turfae CCMR0081</name>
    <dbReference type="NCBI Taxonomy" id="2292702"/>
    <lineage>
        <taxon>Bacteria</taxon>
        <taxon>Bacillati</taxon>
        <taxon>Cyanobacteriota</taxon>
        <taxon>Adonisia</taxon>
        <taxon>Adonisia turfae</taxon>
    </lineage>
</organism>
<accession>A0A6M0RQP0</accession>
<name>A0A6M0RQP0_9CYAN</name>
<reference evidence="2 3" key="1">
    <citation type="journal article" date="2020" name="Microb. Ecol.">
        <title>Ecogenomics of the Marine Benthic Filamentous Cyanobacterium Adonisia.</title>
        <authorList>
            <person name="Walter J.M."/>
            <person name="Coutinho F.H."/>
            <person name="Leomil L."/>
            <person name="Hargreaves P.I."/>
            <person name="Campeao M.E."/>
            <person name="Vieira V.V."/>
            <person name="Silva B.S."/>
            <person name="Fistarol G.O."/>
            <person name="Salomon P.S."/>
            <person name="Sawabe T."/>
            <person name="Mino S."/>
            <person name="Hosokawa M."/>
            <person name="Miyashita H."/>
            <person name="Maruyama F."/>
            <person name="van Verk M.C."/>
            <person name="Dutilh B.E."/>
            <person name="Thompson C.C."/>
            <person name="Thompson F.L."/>
        </authorList>
    </citation>
    <scope>NUCLEOTIDE SEQUENCE [LARGE SCALE GENOMIC DNA]</scope>
    <source>
        <strain evidence="2 3">CCMR0081</strain>
    </source>
</reference>
<evidence type="ECO:0000259" key="1">
    <source>
        <dbReference type="Pfam" id="PF10040"/>
    </source>
</evidence>
<comment type="caution">
    <text evidence="2">The sequence shown here is derived from an EMBL/GenBank/DDBJ whole genome shotgun (WGS) entry which is preliminary data.</text>
</comment>
<dbReference type="Gene3D" id="3.30.70.1900">
    <property type="match status" value="1"/>
</dbReference>
<gene>
    <name evidence="2" type="ORF">DXZ20_23605</name>
</gene>
<protein>
    <submittedName>
        <fullName evidence="2">CRISPR system precrRNA processing endoribonuclease RAMP protein Cas6</fullName>
    </submittedName>
</protein>
<evidence type="ECO:0000313" key="2">
    <source>
        <dbReference type="EMBL" id="NEZ58578.1"/>
    </source>
</evidence>
<feature type="domain" description="CRISPR-associated protein Cas6 C-terminal" evidence="1">
    <location>
        <begin position="132"/>
        <end position="248"/>
    </location>
</feature>
<keyword evidence="3" id="KW-1185">Reference proteome</keyword>
<dbReference type="RefSeq" id="WP_163701243.1">
    <property type="nucleotide sequence ID" value="NZ_QXHD01000004.1"/>
</dbReference>
<dbReference type="CDD" id="cd21141">
    <property type="entry name" value="Cas6_III-like"/>
    <property type="match status" value="1"/>
</dbReference>
<dbReference type="InterPro" id="IPR019267">
    <property type="entry name" value="CRISPR-assoc_Cas6_C"/>
</dbReference>
<dbReference type="Pfam" id="PF10040">
    <property type="entry name" value="CRISPR_Cas6"/>
    <property type="match status" value="1"/>
</dbReference>
<dbReference type="EMBL" id="QXHD01000004">
    <property type="protein sequence ID" value="NEZ58578.1"/>
    <property type="molecule type" value="Genomic_DNA"/>
</dbReference>
<evidence type="ECO:0000313" key="3">
    <source>
        <dbReference type="Proteomes" id="UP000481033"/>
    </source>
</evidence>
<dbReference type="AlphaFoldDB" id="A0A6M0RQP0"/>
<dbReference type="Proteomes" id="UP000481033">
    <property type="component" value="Unassembled WGS sequence"/>
</dbReference>
<sequence length="261" mass="28956">MLMRSTWILKPKATATLPRSYRLELSKRLHTQAGIELGSETIPSTTFSGLLGKAQTTGEFIAFSPDEFYRLSLSGLQESASKAVANLDLGETLEFLGAEFSILDREDDITSYEVLYHQYVVDEPEPERQLALSFLSPTAFSQNRTYLPLPVPTLLFRSWLERWNHFSPVYLGGDELISYLGEAVALSRHRIQTQSFPIYKGNVSGFVGTATLSILYRSDPLLAQVANLLVHYGQFAGSGIKTRLGMGHSQILTSANSIARS</sequence>
<proteinExistence type="predicted"/>